<dbReference type="EMBL" id="AFMD02000430">
    <property type="protein sequence ID" value="EMG20258.1"/>
    <property type="molecule type" value="Genomic_DNA"/>
</dbReference>
<proteinExistence type="predicted"/>
<evidence type="ECO:0000313" key="2">
    <source>
        <dbReference type="Proteomes" id="UP000011778"/>
    </source>
</evidence>
<comment type="caution">
    <text evidence="1">The sequence shown here is derived from an EMBL/GenBank/DDBJ whole genome shotgun (WGS) entry which is preliminary data.</text>
</comment>
<organism evidence="1 2">
    <name type="scientific">Leptospira interrogans serovar Copenhageni str. LT2050</name>
    <dbReference type="NCBI Taxonomy" id="1001598"/>
    <lineage>
        <taxon>Bacteria</taxon>
        <taxon>Pseudomonadati</taxon>
        <taxon>Spirochaetota</taxon>
        <taxon>Spirochaetia</taxon>
        <taxon>Leptospirales</taxon>
        <taxon>Leptospiraceae</taxon>
        <taxon>Leptospira</taxon>
    </lineage>
</organism>
<sequence length="48" mass="5911">MFLLKFSIEIKFRFLKTTVAFNRNKFRIGENVQRRFDYKFGMFLISIV</sequence>
<protein>
    <submittedName>
        <fullName evidence="1">Uncharacterized protein</fullName>
    </submittedName>
</protein>
<dbReference type="Proteomes" id="UP000011778">
    <property type="component" value="Unassembled WGS sequence"/>
</dbReference>
<accession>M3IG43</accession>
<name>M3IG43_LEPIT</name>
<reference evidence="1 2" key="1">
    <citation type="submission" date="2013-02" db="EMBL/GenBank/DDBJ databases">
        <authorList>
            <person name="Harkins D.M."/>
            <person name="Durkin A.S."/>
            <person name="Brinkac L.M."/>
            <person name="Haft D.H."/>
            <person name="Selengut J.D."/>
            <person name="Sanka R."/>
            <person name="DePew J."/>
            <person name="Purushe J."/>
            <person name="Tulsiani S.M."/>
            <person name="Graham G.C."/>
            <person name="Burns M.-A."/>
            <person name="Dohnt M.F."/>
            <person name="Smythe L.D."/>
            <person name="McKay D.B."/>
            <person name="Craig S.B."/>
            <person name="Vinetz J.M."/>
            <person name="Sutton G.G."/>
            <person name="Nierman W.C."/>
            <person name="Fouts D.E."/>
        </authorList>
    </citation>
    <scope>NUCLEOTIDE SEQUENCE [LARGE SCALE GENOMIC DNA]</scope>
    <source>
        <strain evidence="1 2">LT2050</strain>
    </source>
</reference>
<evidence type="ECO:0000313" key="1">
    <source>
        <dbReference type="EMBL" id="EMG20258.1"/>
    </source>
</evidence>
<gene>
    <name evidence="1" type="ORF">LEP1GSC150_2836</name>
</gene>
<dbReference type="AlphaFoldDB" id="M3IG43"/>